<proteinExistence type="predicted"/>
<keyword evidence="3" id="KW-1185">Reference proteome</keyword>
<dbReference type="Proteomes" id="UP000184440">
    <property type="component" value="Unassembled WGS sequence"/>
</dbReference>
<protein>
    <submittedName>
        <fullName evidence="2">Helix-turn-helix domain-containing protein</fullName>
    </submittedName>
</protein>
<dbReference type="SUPFAM" id="SSF47413">
    <property type="entry name" value="lambda repressor-like DNA-binding domains"/>
    <property type="match status" value="1"/>
</dbReference>
<dbReference type="InterPro" id="IPR010982">
    <property type="entry name" value="Lambda_DNA-bd_dom_sf"/>
</dbReference>
<dbReference type="PROSITE" id="PS50943">
    <property type="entry name" value="HTH_CROC1"/>
    <property type="match status" value="1"/>
</dbReference>
<dbReference type="Pfam" id="PF13560">
    <property type="entry name" value="HTH_31"/>
    <property type="match status" value="1"/>
</dbReference>
<dbReference type="RefSeq" id="WP_218617635.1">
    <property type="nucleotide sequence ID" value="NZ_FRCS01000005.1"/>
</dbReference>
<dbReference type="CDD" id="cd00093">
    <property type="entry name" value="HTH_XRE"/>
    <property type="match status" value="1"/>
</dbReference>
<dbReference type="AlphaFoldDB" id="A0A1M7QU06"/>
<evidence type="ECO:0000313" key="2">
    <source>
        <dbReference type="EMBL" id="SHN35269.1"/>
    </source>
</evidence>
<dbReference type="SMART" id="SM00530">
    <property type="entry name" value="HTH_XRE"/>
    <property type="match status" value="1"/>
</dbReference>
<dbReference type="GO" id="GO:0003677">
    <property type="term" value="F:DNA binding"/>
    <property type="evidence" value="ECO:0007669"/>
    <property type="project" value="InterPro"/>
</dbReference>
<sequence>MTTSTLFRPVATRPVQVVSFGTTITRLRRRSGMSQIACAELVGRTPDWLSKVENDRIPVDRLTVLKELARVLDVDVFQLIEAAL</sequence>
<name>A0A1M7QU06_9ACTN</name>
<evidence type="ECO:0000313" key="3">
    <source>
        <dbReference type="Proteomes" id="UP000184440"/>
    </source>
</evidence>
<accession>A0A1M7QU06</accession>
<dbReference type="STRING" id="134849.SAMN05443668_105374"/>
<gene>
    <name evidence="2" type="ORF">SAMN05443668_105374</name>
</gene>
<reference evidence="2 3" key="1">
    <citation type="submission" date="2016-11" db="EMBL/GenBank/DDBJ databases">
        <authorList>
            <person name="Jaros S."/>
            <person name="Januszkiewicz K."/>
            <person name="Wedrychowicz H."/>
        </authorList>
    </citation>
    <scope>NUCLEOTIDE SEQUENCE [LARGE SCALE GENOMIC DNA]</scope>
    <source>
        <strain evidence="2 3">DSM 46144</strain>
    </source>
</reference>
<dbReference type="EMBL" id="FRCS01000005">
    <property type="protein sequence ID" value="SHN35269.1"/>
    <property type="molecule type" value="Genomic_DNA"/>
</dbReference>
<organism evidence="2 3">
    <name type="scientific">Cryptosporangium aurantiacum</name>
    <dbReference type="NCBI Taxonomy" id="134849"/>
    <lineage>
        <taxon>Bacteria</taxon>
        <taxon>Bacillati</taxon>
        <taxon>Actinomycetota</taxon>
        <taxon>Actinomycetes</taxon>
        <taxon>Cryptosporangiales</taxon>
        <taxon>Cryptosporangiaceae</taxon>
        <taxon>Cryptosporangium</taxon>
    </lineage>
</organism>
<dbReference type="InterPro" id="IPR001387">
    <property type="entry name" value="Cro/C1-type_HTH"/>
</dbReference>
<evidence type="ECO:0000259" key="1">
    <source>
        <dbReference type="PROSITE" id="PS50943"/>
    </source>
</evidence>
<feature type="domain" description="HTH cro/C1-type" evidence="1">
    <location>
        <begin position="24"/>
        <end position="79"/>
    </location>
</feature>
<dbReference type="Gene3D" id="1.10.260.40">
    <property type="entry name" value="lambda repressor-like DNA-binding domains"/>
    <property type="match status" value="1"/>
</dbReference>